<dbReference type="OrthoDB" id="2922782at2"/>
<comment type="caution">
    <text evidence="2">The sequence shown here is derived from an EMBL/GenBank/DDBJ whole genome shotgun (WGS) entry which is preliminary data.</text>
</comment>
<keyword evidence="3" id="KW-1185">Reference proteome</keyword>
<dbReference type="AlphaFoldDB" id="A0A2S7N0B0"/>
<evidence type="ECO:0008006" key="4">
    <source>
        <dbReference type="Google" id="ProtNLM"/>
    </source>
</evidence>
<name>A0A2S7N0B0_9BACI</name>
<feature type="compositionally biased region" description="Basic and acidic residues" evidence="1">
    <location>
        <begin position="1"/>
        <end position="30"/>
    </location>
</feature>
<reference evidence="2 3" key="1">
    <citation type="submission" date="2017-12" db="EMBL/GenBank/DDBJ databases">
        <title>Taxonomic description and draft genome of Pradoshia cofamensis Gen. nov., sp. nov., a thermotolerant bacillale isolated from anterior gut of earthworm Eisenia fetida.</title>
        <authorList>
            <person name="Saha T."/>
            <person name="Chakraborty R."/>
        </authorList>
    </citation>
    <scope>NUCLEOTIDE SEQUENCE [LARGE SCALE GENOMIC DNA]</scope>
    <source>
        <strain evidence="2 3">EAG3</strain>
    </source>
</reference>
<gene>
    <name evidence="2" type="ORF">CYL18_09245</name>
</gene>
<evidence type="ECO:0000313" key="2">
    <source>
        <dbReference type="EMBL" id="PQD95459.1"/>
    </source>
</evidence>
<accession>A0A2S7N0B0</accession>
<feature type="region of interest" description="Disordered" evidence="1">
    <location>
        <begin position="1"/>
        <end position="44"/>
    </location>
</feature>
<evidence type="ECO:0000256" key="1">
    <source>
        <dbReference type="SAM" id="MobiDB-lite"/>
    </source>
</evidence>
<dbReference type="RefSeq" id="WP_104849214.1">
    <property type="nucleotide sequence ID" value="NZ_PKOZ01000004.1"/>
</dbReference>
<dbReference type="Proteomes" id="UP000239663">
    <property type="component" value="Unassembled WGS sequence"/>
</dbReference>
<dbReference type="Pfam" id="PF13081">
    <property type="entry name" value="DUF3941"/>
    <property type="match status" value="1"/>
</dbReference>
<proteinExistence type="predicted"/>
<organism evidence="2 3">
    <name type="scientific">Pradoshia eiseniae</name>
    <dbReference type="NCBI Taxonomy" id="2064768"/>
    <lineage>
        <taxon>Bacteria</taxon>
        <taxon>Bacillati</taxon>
        <taxon>Bacillota</taxon>
        <taxon>Bacilli</taxon>
        <taxon>Bacillales</taxon>
        <taxon>Bacillaceae</taxon>
        <taxon>Pradoshia</taxon>
    </lineage>
</organism>
<sequence length="44" mass="5170">MAYHTSDNDKKARDNQAKHEIKNIQEEQNRKAGKKSFSKKTDHL</sequence>
<evidence type="ECO:0000313" key="3">
    <source>
        <dbReference type="Proteomes" id="UP000239663"/>
    </source>
</evidence>
<dbReference type="InterPro" id="IPR025077">
    <property type="entry name" value="DUF3941"/>
</dbReference>
<dbReference type="EMBL" id="PKOZ01000004">
    <property type="protein sequence ID" value="PQD95459.1"/>
    <property type="molecule type" value="Genomic_DNA"/>
</dbReference>
<protein>
    <recommendedName>
        <fullName evidence="4">DUF3941 domain-containing protein</fullName>
    </recommendedName>
</protein>